<keyword evidence="1" id="KW-0812">Transmembrane</keyword>
<proteinExistence type="predicted"/>
<evidence type="ECO:0000256" key="1">
    <source>
        <dbReference type="SAM" id="Phobius"/>
    </source>
</evidence>
<dbReference type="PATRIC" id="fig|1227466.3.peg.1265"/>
<feature type="transmembrane region" description="Helical" evidence="1">
    <location>
        <begin position="58"/>
        <end position="75"/>
    </location>
</feature>
<comment type="caution">
    <text evidence="2">The sequence shown here is derived from an EMBL/GenBank/DDBJ whole genome shotgun (WGS) entry which is preliminary data.</text>
</comment>
<reference evidence="2 3" key="1">
    <citation type="journal article" date="2014" name="PLoS Genet.">
        <title>Phylogenetically driven sequencing of extremely halophilic archaea reveals strategies for static and dynamic osmo-response.</title>
        <authorList>
            <person name="Becker E.A."/>
            <person name="Seitzer P.M."/>
            <person name="Tritt A."/>
            <person name="Larsen D."/>
            <person name="Krusor M."/>
            <person name="Yao A.I."/>
            <person name="Wu D."/>
            <person name="Madern D."/>
            <person name="Eisen J.A."/>
            <person name="Darling A.E."/>
            <person name="Facciotti M.T."/>
        </authorList>
    </citation>
    <scope>NUCLEOTIDE SEQUENCE [LARGE SCALE GENOMIC DNA]</scope>
    <source>
        <strain evidence="2 3">DSM 10284</strain>
    </source>
</reference>
<keyword evidence="1" id="KW-1133">Transmembrane helix</keyword>
<name>M0ERG7_9EURY</name>
<dbReference type="Proteomes" id="UP000011509">
    <property type="component" value="Unassembled WGS sequence"/>
</dbReference>
<keyword evidence="3" id="KW-1185">Reference proteome</keyword>
<accession>M0ERG7</accession>
<keyword evidence="1" id="KW-0472">Membrane</keyword>
<dbReference type="EMBL" id="AOJL01000026">
    <property type="protein sequence ID" value="ELZ48994.1"/>
    <property type="molecule type" value="Genomic_DNA"/>
</dbReference>
<sequence>MTPPLADPQHEAQCLAKSIMPNGHRPLASIIAGALVLVWLAITLSLTLEGIEAVAPPYYGIFTALVFLLVGRLWGIERELMEAAADSLPISIDLSPEDGRDDQRDD</sequence>
<evidence type="ECO:0000313" key="3">
    <source>
        <dbReference type="Proteomes" id="UP000011509"/>
    </source>
</evidence>
<evidence type="ECO:0000313" key="2">
    <source>
        <dbReference type="EMBL" id="ELZ48994.1"/>
    </source>
</evidence>
<feature type="transmembrane region" description="Helical" evidence="1">
    <location>
        <begin position="27"/>
        <end position="46"/>
    </location>
</feature>
<organism evidence="2 3">
    <name type="scientific">Halorubrum coriense DSM 10284</name>
    <dbReference type="NCBI Taxonomy" id="1227466"/>
    <lineage>
        <taxon>Archaea</taxon>
        <taxon>Methanobacteriati</taxon>
        <taxon>Methanobacteriota</taxon>
        <taxon>Stenosarchaea group</taxon>
        <taxon>Halobacteria</taxon>
        <taxon>Halobacteriales</taxon>
        <taxon>Haloferacaceae</taxon>
        <taxon>Halorubrum</taxon>
    </lineage>
</organism>
<dbReference type="AlphaFoldDB" id="M0ERG7"/>
<gene>
    <name evidence="2" type="ORF">C464_06270</name>
</gene>
<protein>
    <submittedName>
        <fullName evidence="2">Uncharacterized protein</fullName>
    </submittedName>
</protein>